<keyword evidence="2" id="KW-1185">Reference proteome</keyword>
<reference evidence="1" key="1">
    <citation type="submission" date="2022-03" db="EMBL/GenBank/DDBJ databases">
        <authorList>
            <person name="Lindestad O."/>
        </authorList>
    </citation>
    <scope>NUCLEOTIDE SEQUENCE</scope>
</reference>
<proteinExistence type="predicted"/>
<name>A0A8S4QJ06_9NEOP</name>
<comment type="caution">
    <text evidence="1">The sequence shown here is derived from an EMBL/GenBank/DDBJ whole genome shotgun (WGS) entry which is preliminary data.</text>
</comment>
<dbReference type="Proteomes" id="UP000838756">
    <property type="component" value="Unassembled WGS sequence"/>
</dbReference>
<dbReference type="EMBL" id="CAKXAJ010007552">
    <property type="protein sequence ID" value="CAH2210477.1"/>
    <property type="molecule type" value="Genomic_DNA"/>
</dbReference>
<organism evidence="1 2">
    <name type="scientific">Pararge aegeria aegeria</name>
    <dbReference type="NCBI Taxonomy" id="348720"/>
    <lineage>
        <taxon>Eukaryota</taxon>
        <taxon>Metazoa</taxon>
        <taxon>Ecdysozoa</taxon>
        <taxon>Arthropoda</taxon>
        <taxon>Hexapoda</taxon>
        <taxon>Insecta</taxon>
        <taxon>Pterygota</taxon>
        <taxon>Neoptera</taxon>
        <taxon>Endopterygota</taxon>
        <taxon>Lepidoptera</taxon>
        <taxon>Glossata</taxon>
        <taxon>Ditrysia</taxon>
        <taxon>Papilionoidea</taxon>
        <taxon>Nymphalidae</taxon>
        <taxon>Satyrinae</taxon>
        <taxon>Satyrini</taxon>
        <taxon>Parargina</taxon>
        <taxon>Pararge</taxon>
    </lineage>
</organism>
<sequence length="231" mass="25288">MRREKNSLERIIVAGNTEGKKTRGRSPTRWADQLKKSNSCRFYQIAKMTSNRTRWRLEHGRRSLTGAVSCRVMSLAPRRVTGVTRTWPAASLRMQSAQRVTLRDTSTANNFCLYRWHNAHAQNKTSKGMKGTRPANLPPCGVKPHVSVVTPTTAHSGPERSRAAWWLGGQTSSVATTLLGLSFPGPQTLYSQLSACRALGLGDVRAIAAAHDESIAPRPISGTLAPQTDAT</sequence>
<evidence type="ECO:0000313" key="1">
    <source>
        <dbReference type="EMBL" id="CAH2210477.1"/>
    </source>
</evidence>
<gene>
    <name evidence="1" type="primary">jg20568</name>
    <name evidence="1" type="ORF">PAEG_LOCUS2382</name>
</gene>
<evidence type="ECO:0000313" key="2">
    <source>
        <dbReference type="Proteomes" id="UP000838756"/>
    </source>
</evidence>
<protein>
    <submittedName>
        <fullName evidence="1">Jg20568 protein</fullName>
    </submittedName>
</protein>
<dbReference type="AlphaFoldDB" id="A0A8S4QJ06"/>
<accession>A0A8S4QJ06</accession>